<feature type="compositionally biased region" description="Basic and acidic residues" evidence="1">
    <location>
        <begin position="128"/>
        <end position="153"/>
    </location>
</feature>
<evidence type="ECO:0000259" key="2">
    <source>
        <dbReference type="PROSITE" id="PS50195"/>
    </source>
</evidence>
<evidence type="ECO:0000313" key="3">
    <source>
        <dbReference type="EMBL" id="EAR82057.1"/>
    </source>
</evidence>
<dbReference type="Proteomes" id="UP000009168">
    <property type="component" value="Unassembled WGS sequence"/>
</dbReference>
<dbReference type="PANTHER" id="PTHR22775">
    <property type="entry name" value="SORTING NEXIN"/>
    <property type="match status" value="1"/>
</dbReference>
<dbReference type="AlphaFoldDB" id="Q229U4"/>
<dbReference type="eggNOG" id="ENOG502R2T1">
    <property type="taxonomic scope" value="Eukaryota"/>
</dbReference>
<dbReference type="HOGENOM" id="CLU_948275_0_0_1"/>
<dbReference type="GeneID" id="7837560"/>
<dbReference type="Gene3D" id="3.30.1520.10">
    <property type="entry name" value="Phox-like domain"/>
    <property type="match status" value="1"/>
</dbReference>
<evidence type="ECO:0000256" key="1">
    <source>
        <dbReference type="SAM" id="MobiDB-lite"/>
    </source>
</evidence>
<dbReference type="CDD" id="cd06093">
    <property type="entry name" value="PX_domain"/>
    <property type="match status" value="1"/>
</dbReference>
<keyword evidence="4" id="KW-1185">Reference proteome</keyword>
<feature type="region of interest" description="Disordered" evidence="1">
    <location>
        <begin position="117"/>
        <end position="169"/>
    </location>
</feature>
<dbReference type="InterPro" id="IPR036871">
    <property type="entry name" value="PX_dom_sf"/>
</dbReference>
<dbReference type="SMART" id="SM00312">
    <property type="entry name" value="PX"/>
    <property type="match status" value="1"/>
</dbReference>
<dbReference type="KEGG" id="tet:TTHERM_01337360"/>
<dbReference type="OMA" id="KDQPQSF"/>
<dbReference type="SUPFAM" id="SSF64268">
    <property type="entry name" value="PX domain"/>
    <property type="match status" value="1"/>
</dbReference>
<organism evidence="3 4">
    <name type="scientific">Tetrahymena thermophila (strain SB210)</name>
    <dbReference type="NCBI Taxonomy" id="312017"/>
    <lineage>
        <taxon>Eukaryota</taxon>
        <taxon>Sar</taxon>
        <taxon>Alveolata</taxon>
        <taxon>Ciliophora</taxon>
        <taxon>Intramacronucleata</taxon>
        <taxon>Oligohymenophorea</taxon>
        <taxon>Hymenostomatida</taxon>
        <taxon>Tetrahymenina</taxon>
        <taxon>Tetrahymenidae</taxon>
        <taxon>Tetrahymena</taxon>
    </lineage>
</organism>
<dbReference type="STRING" id="312017.Q229U4"/>
<dbReference type="PANTHER" id="PTHR22775:SF3">
    <property type="entry name" value="SORTING NEXIN-13"/>
    <property type="match status" value="1"/>
</dbReference>
<feature type="domain" description="PX" evidence="2">
    <location>
        <begin position="1"/>
        <end position="117"/>
    </location>
</feature>
<dbReference type="InParanoid" id="Q229U4"/>
<dbReference type="GO" id="GO:0035091">
    <property type="term" value="F:phosphatidylinositol binding"/>
    <property type="evidence" value="ECO:0007669"/>
    <property type="project" value="InterPro"/>
</dbReference>
<dbReference type="EMBL" id="GG662395">
    <property type="protein sequence ID" value="EAR82057.1"/>
    <property type="molecule type" value="Genomic_DNA"/>
</dbReference>
<proteinExistence type="predicted"/>
<reference evidence="4" key="1">
    <citation type="journal article" date="2006" name="PLoS Biol.">
        <title>Macronuclear genome sequence of the ciliate Tetrahymena thermophila, a model eukaryote.</title>
        <authorList>
            <person name="Eisen J.A."/>
            <person name="Coyne R.S."/>
            <person name="Wu M."/>
            <person name="Wu D."/>
            <person name="Thiagarajan M."/>
            <person name="Wortman J.R."/>
            <person name="Badger J.H."/>
            <person name="Ren Q."/>
            <person name="Amedeo P."/>
            <person name="Jones K.M."/>
            <person name="Tallon L.J."/>
            <person name="Delcher A.L."/>
            <person name="Salzberg S.L."/>
            <person name="Silva J.C."/>
            <person name="Haas B.J."/>
            <person name="Majoros W.H."/>
            <person name="Farzad M."/>
            <person name="Carlton J.M."/>
            <person name="Smith R.K. Jr."/>
            <person name="Garg J."/>
            <person name="Pearlman R.E."/>
            <person name="Karrer K.M."/>
            <person name="Sun L."/>
            <person name="Manning G."/>
            <person name="Elde N.C."/>
            <person name="Turkewitz A.P."/>
            <person name="Asai D.J."/>
            <person name="Wilkes D.E."/>
            <person name="Wang Y."/>
            <person name="Cai H."/>
            <person name="Collins K."/>
            <person name="Stewart B.A."/>
            <person name="Lee S.R."/>
            <person name="Wilamowska K."/>
            <person name="Weinberg Z."/>
            <person name="Ruzzo W.L."/>
            <person name="Wloga D."/>
            <person name="Gaertig J."/>
            <person name="Frankel J."/>
            <person name="Tsao C.-C."/>
            <person name="Gorovsky M.A."/>
            <person name="Keeling P.J."/>
            <person name="Waller R.F."/>
            <person name="Patron N.J."/>
            <person name="Cherry J.M."/>
            <person name="Stover N.A."/>
            <person name="Krieger C.J."/>
            <person name="del Toro C."/>
            <person name="Ryder H.F."/>
            <person name="Williamson S.C."/>
            <person name="Barbeau R.A."/>
            <person name="Hamilton E.P."/>
            <person name="Orias E."/>
        </authorList>
    </citation>
    <scope>NUCLEOTIDE SEQUENCE [LARGE SCALE GENOMIC DNA]</scope>
    <source>
        <strain evidence="4">SB210</strain>
    </source>
</reference>
<dbReference type="PROSITE" id="PS50195">
    <property type="entry name" value="PX"/>
    <property type="match status" value="1"/>
</dbReference>
<evidence type="ECO:0000313" key="4">
    <source>
        <dbReference type="Proteomes" id="UP000009168"/>
    </source>
</evidence>
<gene>
    <name evidence="3" type="ORF">TTHERM_01337360</name>
</gene>
<sequence>MDKKKESSLTIKFKDFFQDVNGVTFFKILVYDQKTEETWEFEERYSAMRDIHKALREQCKVDLPDFPTKKWFGNTDKNFLSQRKATLQTYFTTILSILDIQKYPILKNFFYRKPTKADQKQKLPQSEIKQDSNKQQVGEDNKSAIKPKVDENKLQQSNNQNGVVSEKQKQEMRAKEFADKMNKISEKVQNKFIINLSDQFTNQDEGMYEQKRAQINKIKLNLNSNLLSTLSLPTKFVEKPDLNLKDNINHSKIVNSMNNLNSKLLQAYEQNIKSYSKFSSQLISGKTYNMNNQD</sequence>
<dbReference type="RefSeq" id="XP_001029720.1">
    <property type="nucleotide sequence ID" value="XM_001029720.3"/>
</dbReference>
<feature type="compositionally biased region" description="Polar residues" evidence="1">
    <location>
        <begin position="154"/>
        <end position="163"/>
    </location>
</feature>
<dbReference type="Pfam" id="PF00787">
    <property type="entry name" value="PX"/>
    <property type="match status" value="1"/>
</dbReference>
<dbReference type="InterPro" id="IPR001683">
    <property type="entry name" value="PX_dom"/>
</dbReference>
<name>Q229U4_TETTS</name>
<dbReference type="OrthoDB" id="297891at2759"/>
<protein>
    <submittedName>
        <fullName evidence="3">PX-SNX-like domain protein</fullName>
    </submittedName>
</protein>
<accession>Q229U4</accession>